<proteinExistence type="predicted"/>
<evidence type="ECO:0000313" key="2">
    <source>
        <dbReference type="EMBL" id="KAF2285288.1"/>
    </source>
</evidence>
<feature type="region of interest" description="Disordered" evidence="1">
    <location>
        <begin position="258"/>
        <end position="279"/>
    </location>
</feature>
<feature type="region of interest" description="Disordered" evidence="1">
    <location>
        <begin position="352"/>
        <end position="377"/>
    </location>
</feature>
<feature type="compositionally biased region" description="Basic and acidic residues" evidence="1">
    <location>
        <begin position="363"/>
        <end position="377"/>
    </location>
</feature>
<comment type="caution">
    <text evidence="2">The sequence shown here is derived from an EMBL/GenBank/DDBJ whole genome shotgun (WGS) entry which is preliminary data.</text>
</comment>
<dbReference type="PANTHER" id="PTHR37604">
    <property type="entry name" value="TRANSCRIPTION INITIATION FACTOR TFIID SUBUNIT"/>
    <property type="match status" value="1"/>
</dbReference>
<reference evidence="2 3" key="1">
    <citation type="journal article" date="2020" name="Mol. Plant">
        <title>The Chromosome-Based Rubber Tree Genome Provides New Insights into Spurge Genome Evolution and Rubber Biosynthesis.</title>
        <authorList>
            <person name="Liu J."/>
            <person name="Shi C."/>
            <person name="Shi C.C."/>
            <person name="Li W."/>
            <person name="Zhang Q.J."/>
            <person name="Zhang Y."/>
            <person name="Li K."/>
            <person name="Lu H.F."/>
            <person name="Shi C."/>
            <person name="Zhu S.T."/>
            <person name="Xiao Z.Y."/>
            <person name="Nan H."/>
            <person name="Yue Y."/>
            <person name="Zhu X.G."/>
            <person name="Wu Y."/>
            <person name="Hong X.N."/>
            <person name="Fan G.Y."/>
            <person name="Tong Y."/>
            <person name="Zhang D."/>
            <person name="Mao C.L."/>
            <person name="Liu Y.L."/>
            <person name="Hao S.J."/>
            <person name="Liu W.Q."/>
            <person name="Lv M.Q."/>
            <person name="Zhang H.B."/>
            <person name="Liu Y."/>
            <person name="Hu-Tang G.R."/>
            <person name="Wang J.P."/>
            <person name="Wang J.H."/>
            <person name="Sun Y.H."/>
            <person name="Ni S.B."/>
            <person name="Chen W.B."/>
            <person name="Zhang X.C."/>
            <person name="Jiao Y.N."/>
            <person name="Eichler E.E."/>
            <person name="Li G.H."/>
            <person name="Liu X."/>
            <person name="Gao L.Z."/>
        </authorList>
    </citation>
    <scope>NUCLEOTIDE SEQUENCE [LARGE SCALE GENOMIC DNA]</scope>
    <source>
        <strain evidence="3">cv. GT1</strain>
        <tissue evidence="2">Leaf</tissue>
    </source>
</reference>
<sequence length="433" mass="48725">MADVARRLSLLQFCSLPPLPPHGTPSCGLTSPSPNLRSTSSSVSAPYCSKKLASLSFFLPIIPPPPLLRLLFQSLIRIICSCMVMTYTSLWRTGINGEKLVVVVGPNVAPSKLIGRSVRDNVLELGANEFRLQVAILNLLLVVDQDMVILNWKAYPRDSGTKNFLKRGIISLWKSIKLVDHTGCSFGDRELDKRSPEEMSNYLGLLDKHKRRRLAFTPSMHTSSVLDDEDIPRQMHPQMQQMVNPQNLVYQQQQLERLRRRQSSTPRPAMDMDKDRPRNMSIARAPPVKVEGFQELMGGDASVRHDSEENKLTSPSRHVVRDYNERQGASMVGRLKYSPSLIAKLPFSHNLSGVSISQNTSRPKLEGDKGNSWHNKENPLFSRLDLALRQDENSTIDDGNSSAHIIRSHPTMDEAAIMQVPNTARKWKHVARE</sequence>
<keyword evidence="3" id="KW-1185">Reference proteome</keyword>
<dbReference type="EMBL" id="JAAGAX010000018">
    <property type="protein sequence ID" value="KAF2285288.1"/>
    <property type="molecule type" value="Genomic_DNA"/>
</dbReference>
<name>A0A6A6KBA1_HEVBR</name>
<feature type="compositionally biased region" description="Basic and acidic residues" evidence="1">
    <location>
        <begin position="302"/>
        <end position="311"/>
    </location>
</feature>
<evidence type="ECO:0000256" key="1">
    <source>
        <dbReference type="SAM" id="MobiDB-lite"/>
    </source>
</evidence>
<dbReference type="Proteomes" id="UP000467840">
    <property type="component" value="Chromosome 12"/>
</dbReference>
<dbReference type="AlphaFoldDB" id="A0A6A6KBA1"/>
<evidence type="ECO:0000313" key="3">
    <source>
        <dbReference type="Proteomes" id="UP000467840"/>
    </source>
</evidence>
<protein>
    <submittedName>
        <fullName evidence="2">Uncharacterized protein</fullName>
    </submittedName>
</protein>
<feature type="compositionally biased region" description="Polar residues" evidence="1">
    <location>
        <begin position="352"/>
        <end position="362"/>
    </location>
</feature>
<gene>
    <name evidence="2" type="ORF">GH714_042330</name>
</gene>
<organism evidence="2 3">
    <name type="scientific">Hevea brasiliensis</name>
    <name type="common">Para rubber tree</name>
    <name type="synonym">Siphonia brasiliensis</name>
    <dbReference type="NCBI Taxonomy" id="3981"/>
    <lineage>
        <taxon>Eukaryota</taxon>
        <taxon>Viridiplantae</taxon>
        <taxon>Streptophyta</taxon>
        <taxon>Embryophyta</taxon>
        <taxon>Tracheophyta</taxon>
        <taxon>Spermatophyta</taxon>
        <taxon>Magnoliopsida</taxon>
        <taxon>eudicotyledons</taxon>
        <taxon>Gunneridae</taxon>
        <taxon>Pentapetalae</taxon>
        <taxon>rosids</taxon>
        <taxon>fabids</taxon>
        <taxon>Malpighiales</taxon>
        <taxon>Euphorbiaceae</taxon>
        <taxon>Crotonoideae</taxon>
        <taxon>Micrandreae</taxon>
        <taxon>Hevea</taxon>
    </lineage>
</organism>
<feature type="region of interest" description="Disordered" evidence="1">
    <location>
        <begin position="299"/>
        <end position="325"/>
    </location>
</feature>
<dbReference type="PANTHER" id="PTHR37604:SF1">
    <property type="entry name" value="TRANSCRIPTION INITIATION FACTOR TFIID SUBUNIT"/>
    <property type="match status" value="1"/>
</dbReference>
<accession>A0A6A6KBA1</accession>